<proteinExistence type="predicted"/>
<gene>
    <name evidence="1" type="primary">argE</name>
    <name evidence="1" type="ORF">OXU80_26685</name>
</gene>
<dbReference type="EC" id="3.5.1.16" evidence="1"/>
<keyword evidence="1" id="KW-0378">Hydrolase</keyword>
<reference evidence="1" key="1">
    <citation type="submission" date="2022-11" db="EMBL/GenBank/DDBJ databases">
        <title>beta-Carotene-producing bacterium, Jeongeuplla avenae sp. nov., alleviates the salt stress of Arabidopsis seedlings.</title>
        <authorList>
            <person name="Jiang L."/>
            <person name="Lee J."/>
        </authorList>
    </citation>
    <scope>NUCLEOTIDE SEQUENCE</scope>
    <source>
        <strain evidence="1">DY_R2A_6</strain>
    </source>
</reference>
<accession>A0ACD4NP07</accession>
<organism evidence="1 2">
    <name type="scientific">Antarcticirhabdus aurantiaca</name>
    <dbReference type="NCBI Taxonomy" id="2606717"/>
    <lineage>
        <taxon>Bacteria</taxon>
        <taxon>Pseudomonadati</taxon>
        <taxon>Pseudomonadota</taxon>
        <taxon>Alphaproteobacteria</taxon>
        <taxon>Hyphomicrobiales</taxon>
        <taxon>Aurantimonadaceae</taxon>
        <taxon>Antarcticirhabdus</taxon>
    </lineage>
</organism>
<protein>
    <submittedName>
        <fullName evidence="1">Acetylornithine deacetylase</fullName>
        <ecNumber evidence="1">3.5.1.16</ecNumber>
    </submittedName>
</protein>
<sequence>MTTRTLELLDRLVGFPTVSRDSNRALIDFVADLLGRRGIDCEIVGTPDGSKANLFATIGPAEVPGMLLSGHTDVVPVDGQDWASDPFRLAVREGRAFGRGTADMKGFLAAALALAERAAGERLAMPLHLAFSHDEEVGCVGVRSLIGHLARRAFEPRFCLVGEPTSMRVATGHKGKIAARACAHGLAGHSALAPKALNAIHLAADFVASLREAQARLAASGRRDADYDVPYTTIHVGRIEGGTVLNIVPERCALDFEIRNVSGDDPLAILHALRAEAEAIAARERPRFACAAIDVEVTNAYPALDTPPDADVVAFVRSLTEEDATCKVAFGTEGGLFDEAFGVPTVVCGPGSMDQGHKPDEFVSLEQLAAADRMMDRLLAAIRA</sequence>
<evidence type="ECO:0000313" key="2">
    <source>
        <dbReference type="Proteomes" id="UP001163223"/>
    </source>
</evidence>
<dbReference type="Proteomes" id="UP001163223">
    <property type="component" value="Chromosome"/>
</dbReference>
<name>A0ACD4NP07_9HYPH</name>
<evidence type="ECO:0000313" key="1">
    <source>
        <dbReference type="EMBL" id="WAJ28355.1"/>
    </source>
</evidence>
<dbReference type="EMBL" id="CP113520">
    <property type="protein sequence ID" value="WAJ28355.1"/>
    <property type="molecule type" value="Genomic_DNA"/>
</dbReference>
<keyword evidence="2" id="KW-1185">Reference proteome</keyword>